<comment type="caution">
    <text evidence="1">The sequence shown here is derived from an EMBL/GenBank/DDBJ whole genome shotgun (WGS) entry which is preliminary data.</text>
</comment>
<protein>
    <submittedName>
        <fullName evidence="1">Uncharacterized protein</fullName>
    </submittedName>
</protein>
<proteinExistence type="predicted"/>
<dbReference type="Proteomes" id="UP000660380">
    <property type="component" value="Unassembled WGS sequence"/>
</dbReference>
<keyword evidence="2" id="KW-1185">Reference proteome</keyword>
<dbReference type="EMBL" id="JACJTA010000006">
    <property type="protein sequence ID" value="MBD2603864.1"/>
    <property type="molecule type" value="Genomic_DNA"/>
</dbReference>
<reference evidence="1 2" key="1">
    <citation type="journal article" date="2020" name="ISME J.">
        <title>Comparative genomics reveals insights into cyanobacterial evolution and habitat adaptation.</title>
        <authorList>
            <person name="Chen M.Y."/>
            <person name="Teng W.K."/>
            <person name="Zhao L."/>
            <person name="Hu C.X."/>
            <person name="Zhou Y.K."/>
            <person name="Han B.P."/>
            <person name="Song L.R."/>
            <person name="Shu W.S."/>
        </authorList>
    </citation>
    <scope>NUCLEOTIDE SEQUENCE [LARGE SCALE GENOMIC DNA]</scope>
    <source>
        <strain evidence="1 2">FACHB-248</strain>
    </source>
</reference>
<evidence type="ECO:0000313" key="2">
    <source>
        <dbReference type="Proteomes" id="UP000660380"/>
    </source>
</evidence>
<organism evidence="1 2">
    <name type="scientific">Scytonema hofmannii FACHB-248</name>
    <dbReference type="NCBI Taxonomy" id="1842502"/>
    <lineage>
        <taxon>Bacteria</taxon>
        <taxon>Bacillati</taxon>
        <taxon>Cyanobacteriota</taxon>
        <taxon>Cyanophyceae</taxon>
        <taxon>Nostocales</taxon>
        <taxon>Scytonemataceae</taxon>
        <taxon>Scytonema</taxon>
    </lineage>
</organism>
<gene>
    <name evidence="1" type="ORF">H6G81_04775</name>
</gene>
<evidence type="ECO:0000313" key="1">
    <source>
        <dbReference type="EMBL" id="MBD2603864.1"/>
    </source>
</evidence>
<sequence length="174" mass="20270">MCNVWVSEESLSTDKLIERLEELTTSPSYYFLRWAHRVGGFWQRRSDKFANLGDDISDRLNNYPINGVAPKHPEPFPSPQGQLFNSVLEVRWQIKQGKYQVLLLGSQEIIPGFRAIERDWEIIEQNVLIHPEDETRFPKGLESDVVNNLAQRYFRDKKTATVHFVALTLKNSHD</sequence>
<dbReference type="RefSeq" id="WP_029630485.1">
    <property type="nucleotide sequence ID" value="NZ_JACJTA010000006.1"/>
</dbReference>
<name>A0ABR8GLE8_9CYAN</name>
<accession>A0ABR8GLE8</accession>